<keyword evidence="2" id="KW-1185">Reference proteome</keyword>
<evidence type="ECO:0000313" key="2">
    <source>
        <dbReference type="Proteomes" id="UP001228504"/>
    </source>
</evidence>
<evidence type="ECO:0008006" key="3">
    <source>
        <dbReference type="Google" id="ProtNLM"/>
    </source>
</evidence>
<dbReference type="Proteomes" id="UP001228504">
    <property type="component" value="Unassembled WGS sequence"/>
</dbReference>
<name>A0ABT9UUT0_9FIRM</name>
<dbReference type="RefSeq" id="WP_307486386.1">
    <property type="nucleotide sequence ID" value="NZ_JAUSUF010000006.1"/>
</dbReference>
<organism evidence="1 2">
    <name type="scientific">Eubacterium multiforme</name>
    <dbReference type="NCBI Taxonomy" id="83339"/>
    <lineage>
        <taxon>Bacteria</taxon>
        <taxon>Bacillati</taxon>
        <taxon>Bacillota</taxon>
        <taxon>Clostridia</taxon>
        <taxon>Eubacteriales</taxon>
        <taxon>Eubacteriaceae</taxon>
        <taxon>Eubacterium</taxon>
    </lineage>
</organism>
<sequence length="142" mass="17217">MTYDDIVKIIKVRIQFNKDKIKFVDDRYIKAFAPSGYKEGTSWEDFDCIHGSRKEISIEGYLKEKEKILFKIELDENLLDRFNDGESIKNYLELIPEKFERVGFLKIVFNLKLTEIAELMNYSYRHIQKLWKKYREKNKYLI</sequence>
<comment type="caution">
    <text evidence="1">The sequence shown here is derived from an EMBL/GenBank/DDBJ whole genome shotgun (WGS) entry which is preliminary data.</text>
</comment>
<proteinExistence type="predicted"/>
<protein>
    <recommendedName>
        <fullName evidence="3">Sigma-70 family RNA polymerase sigma factor</fullName>
    </recommendedName>
</protein>
<dbReference type="SUPFAM" id="SSF88659">
    <property type="entry name" value="Sigma3 and sigma4 domains of RNA polymerase sigma factors"/>
    <property type="match status" value="1"/>
</dbReference>
<accession>A0ABT9UUT0</accession>
<reference evidence="1 2" key="1">
    <citation type="submission" date="2023-07" db="EMBL/GenBank/DDBJ databases">
        <title>Genomic Encyclopedia of Type Strains, Phase IV (KMG-IV): sequencing the most valuable type-strain genomes for metagenomic binning, comparative biology and taxonomic classification.</title>
        <authorList>
            <person name="Goeker M."/>
        </authorList>
    </citation>
    <scope>NUCLEOTIDE SEQUENCE [LARGE SCALE GENOMIC DNA]</scope>
    <source>
        <strain evidence="1 2">DSM 20694</strain>
    </source>
</reference>
<dbReference type="InterPro" id="IPR013324">
    <property type="entry name" value="RNA_pol_sigma_r3/r4-like"/>
</dbReference>
<gene>
    <name evidence="1" type="ORF">J2S18_001993</name>
</gene>
<evidence type="ECO:0000313" key="1">
    <source>
        <dbReference type="EMBL" id="MDQ0150057.1"/>
    </source>
</evidence>
<dbReference type="EMBL" id="JAUSUF010000006">
    <property type="protein sequence ID" value="MDQ0150057.1"/>
    <property type="molecule type" value="Genomic_DNA"/>
</dbReference>